<dbReference type="EMBL" id="WIUZ02000010">
    <property type="protein sequence ID" value="KAF9783233.1"/>
    <property type="molecule type" value="Genomic_DNA"/>
</dbReference>
<dbReference type="PROSITE" id="PS50097">
    <property type="entry name" value="BTB"/>
    <property type="match status" value="1"/>
</dbReference>
<dbReference type="Proteomes" id="UP000736335">
    <property type="component" value="Unassembled WGS sequence"/>
</dbReference>
<proteinExistence type="predicted"/>
<organism evidence="3 4">
    <name type="scientific">Thelephora terrestris</name>
    <dbReference type="NCBI Taxonomy" id="56493"/>
    <lineage>
        <taxon>Eukaryota</taxon>
        <taxon>Fungi</taxon>
        <taxon>Dikarya</taxon>
        <taxon>Basidiomycota</taxon>
        <taxon>Agaricomycotina</taxon>
        <taxon>Agaricomycetes</taxon>
        <taxon>Thelephorales</taxon>
        <taxon>Thelephoraceae</taxon>
        <taxon>Thelephora</taxon>
    </lineage>
</organism>
<reference evidence="3" key="1">
    <citation type="journal article" date="2020" name="Nat. Commun.">
        <title>Large-scale genome sequencing of mycorrhizal fungi provides insights into the early evolution of symbiotic traits.</title>
        <authorList>
            <person name="Miyauchi S."/>
            <person name="Kiss E."/>
            <person name="Kuo A."/>
            <person name="Drula E."/>
            <person name="Kohler A."/>
            <person name="Sanchez-Garcia M."/>
            <person name="Morin E."/>
            <person name="Andreopoulos B."/>
            <person name="Barry K.W."/>
            <person name="Bonito G."/>
            <person name="Buee M."/>
            <person name="Carver A."/>
            <person name="Chen C."/>
            <person name="Cichocki N."/>
            <person name="Clum A."/>
            <person name="Culley D."/>
            <person name="Crous P.W."/>
            <person name="Fauchery L."/>
            <person name="Girlanda M."/>
            <person name="Hayes R.D."/>
            <person name="Keri Z."/>
            <person name="LaButti K."/>
            <person name="Lipzen A."/>
            <person name="Lombard V."/>
            <person name="Magnuson J."/>
            <person name="Maillard F."/>
            <person name="Murat C."/>
            <person name="Nolan M."/>
            <person name="Ohm R.A."/>
            <person name="Pangilinan J."/>
            <person name="Pereira M.F."/>
            <person name="Perotto S."/>
            <person name="Peter M."/>
            <person name="Pfister S."/>
            <person name="Riley R."/>
            <person name="Sitrit Y."/>
            <person name="Stielow J.B."/>
            <person name="Szollosi G."/>
            <person name="Zifcakova L."/>
            <person name="Stursova M."/>
            <person name="Spatafora J.W."/>
            <person name="Tedersoo L."/>
            <person name="Vaario L.M."/>
            <person name="Yamada A."/>
            <person name="Yan M."/>
            <person name="Wang P."/>
            <person name="Xu J."/>
            <person name="Bruns T."/>
            <person name="Baldrian P."/>
            <person name="Vilgalys R."/>
            <person name="Dunand C."/>
            <person name="Henrissat B."/>
            <person name="Grigoriev I.V."/>
            <person name="Hibbett D."/>
            <person name="Nagy L.G."/>
            <person name="Martin F.M."/>
        </authorList>
    </citation>
    <scope>NUCLEOTIDE SEQUENCE</scope>
    <source>
        <strain evidence="3">UH-Tt-Lm1</strain>
    </source>
</reference>
<dbReference type="Pfam" id="PF00651">
    <property type="entry name" value="BTB"/>
    <property type="match status" value="1"/>
</dbReference>
<accession>A0A9P6HBA2</accession>
<evidence type="ECO:0000256" key="1">
    <source>
        <dbReference type="SAM" id="MobiDB-lite"/>
    </source>
</evidence>
<dbReference type="InterPro" id="IPR011333">
    <property type="entry name" value="SKP1/BTB/POZ_sf"/>
</dbReference>
<evidence type="ECO:0000259" key="2">
    <source>
        <dbReference type="PROSITE" id="PS50097"/>
    </source>
</evidence>
<name>A0A9P6HBA2_9AGAM</name>
<reference evidence="3" key="2">
    <citation type="submission" date="2020-11" db="EMBL/GenBank/DDBJ databases">
        <authorList>
            <consortium name="DOE Joint Genome Institute"/>
            <person name="Kuo A."/>
            <person name="Miyauchi S."/>
            <person name="Kiss E."/>
            <person name="Drula E."/>
            <person name="Kohler A."/>
            <person name="Sanchez-Garcia M."/>
            <person name="Andreopoulos B."/>
            <person name="Barry K.W."/>
            <person name="Bonito G."/>
            <person name="Buee M."/>
            <person name="Carver A."/>
            <person name="Chen C."/>
            <person name="Cichocki N."/>
            <person name="Clum A."/>
            <person name="Culley D."/>
            <person name="Crous P.W."/>
            <person name="Fauchery L."/>
            <person name="Girlanda M."/>
            <person name="Hayes R."/>
            <person name="Keri Z."/>
            <person name="Labutti K."/>
            <person name="Lipzen A."/>
            <person name="Lombard V."/>
            <person name="Magnuson J."/>
            <person name="Maillard F."/>
            <person name="Morin E."/>
            <person name="Murat C."/>
            <person name="Nolan M."/>
            <person name="Ohm R."/>
            <person name="Pangilinan J."/>
            <person name="Pereira M."/>
            <person name="Perotto S."/>
            <person name="Peter M."/>
            <person name="Riley R."/>
            <person name="Sitrit Y."/>
            <person name="Stielow B."/>
            <person name="Szollosi G."/>
            <person name="Zifcakova L."/>
            <person name="Stursova M."/>
            <person name="Spatafora J.W."/>
            <person name="Tedersoo L."/>
            <person name="Vaario L.-M."/>
            <person name="Yamada A."/>
            <person name="Yan M."/>
            <person name="Wang P."/>
            <person name="Xu J."/>
            <person name="Bruns T."/>
            <person name="Baldrian P."/>
            <person name="Vilgalys R."/>
            <person name="Henrissat B."/>
            <person name="Grigoriev I.V."/>
            <person name="Hibbett D."/>
            <person name="Nagy L.G."/>
            <person name="Martin F.M."/>
        </authorList>
    </citation>
    <scope>NUCLEOTIDE SEQUENCE</scope>
    <source>
        <strain evidence="3">UH-Tt-Lm1</strain>
    </source>
</reference>
<comment type="caution">
    <text evidence="3">The sequence shown here is derived from an EMBL/GenBank/DDBJ whole genome shotgun (WGS) entry which is preliminary data.</text>
</comment>
<feature type="region of interest" description="Disordered" evidence="1">
    <location>
        <begin position="226"/>
        <end position="265"/>
    </location>
</feature>
<dbReference type="AlphaFoldDB" id="A0A9P6HBA2"/>
<feature type="domain" description="BTB" evidence="2">
    <location>
        <begin position="322"/>
        <end position="385"/>
    </location>
</feature>
<sequence length="615" mass="67186">MSNIEEALGRVVGALTEENYEQSLANYRFLFELAQTYSQVPTDLVFDSIWKHAWRLPTPDNLFYPTSQLILRFASDAESDSILAPHSAGLRSRLCTTILREFLNVGLGLLSGSGGNNLLANLVAHGANLGFIEETAIRPHILQLLTAMFLPTLYDHQVDVLCVLFEIAGATFDAYADPSAVDHCFELLSDHSYIFASRRKQIKRLLQLRNSGWEGLSSPPVFATSRAEQTNTGQEDPIVTPVATSLGLPNADHEPQIPQSLPLESLTTPETEMISRFPVTLSPSTSIATLSDFTVADVSDDESPLDLTTVTPHSTLFNFEDGNVEVLCGNTLFRVHTSILSLHSAALRQMFIPANLAAAESPNGCPRILSSDTATDFATLLKVIYLPGYPERNKVSDFNTFSSLLRITANYEMPAVRTQLIEVVRDAYPETFEGVTPTKSIGERVFSGPTPHPNEVLNLFVQQGLTSALPVAYYMAARRGISSLMDRSLSQRATLSPEVLESAIKGLVALQKLELNETYRLVLGPKISQTCSSPNCPSRIATGLKVSAAHQKVIDQITDSSWSGTKVLQVLSLSSINEGDPDGFCEVCVKGWEAGHLEVRKKAWNMLPGAFGLKG</sequence>
<protein>
    <recommendedName>
        <fullName evidence="2">BTB domain-containing protein</fullName>
    </recommendedName>
</protein>
<gene>
    <name evidence="3" type="ORF">BJ322DRAFT_1212043</name>
</gene>
<evidence type="ECO:0000313" key="3">
    <source>
        <dbReference type="EMBL" id="KAF9783233.1"/>
    </source>
</evidence>
<dbReference type="InterPro" id="IPR000210">
    <property type="entry name" value="BTB/POZ_dom"/>
</dbReference>
<keyword evidence="4" id="KW-1185">Reference proteome</keyword>
<dbReference type="Gene3D" id="3.30.710.10">
    <property type="entry name" value="Potassium Channel Kv1.1, Chain A"/>
    <property type="match status" value="1"/>
</dbReference>
<evidence type="ECO:0000313" key="4">
    <source>
        <dbReference type="Proteomes" id="UP000736335"/>
    </source>
</evidence>